<protein>
    <submittedName>
        <fullName evidence="2">Dsf2p</fullName>
    </submittedName>
</protein>
<gene>
    <name evidence="2" type="ORF">RirG_216010</name>
</gene>
<dbReference type="SUPFAM" id="SSF81901">
    <property type="entry name" value="HCP-like"/>
    <property type="match status" value="1"/>
</dbReference>
<dbReference type="HOGENOM" id="CLU_033724_0_0_1"/>
<dbReference type="EMBL" id="JEMT01027703">
    <property type="protein sequence ID" value="EXX56459.1"/>
    <property type="molecule type" value="Genomic_DNA"/>
</dbReference>
<comment type="caution">
    <text evidence="2">The sequence shown here is derived from an EMBL/GenBank/DDBJ whole genome shotgun (WGS) entry which is preliminary data.</text>
</comment>
<dbReference type="OMA" id="CKKNEHA"/>
<evidence type="ECO:0000313" key="2">
    <source>
        <dbReference type="EMBL" id="EXX56459.1"/>
    </source>
</evidence>
<dbReference type="Pfam" id="PF08238">
    <property type="entry name" value="Sel1"/>
    <property type="match status" value="4"/>
</dbReference>
<reference evidence="2 3" key="1">
    <citation type="submission" date="2014-02" db="EMBL/GenBank/DDBJ databases">
        <title>Single nucleus genome sequencing reveals high similarity among nuclei of an endomycorrhizal fungus.</title>
        <authorList>
            <person name="Lin K."/>
            <person name="Geurts R."/>
            <person name="Zhang Z."/>
            <person name="Limpens E."/>
            <person name="Saunders D.G."/>
            <person name="Mu D."/>
            <person name="Pang E."/>
            <person name="Cao H."/>
            <person name="Cha H."/>
            <person name="Lin T."/>
            <person name="Zhou Q."/>
            <person name="Shang Y."/>
            <person name="Li Y."/>
            <person name="Ivanov S."/>
            <person name="Sharma T."/>
            <person name="Velzen R.V."/>
            <person name="Ruijter N.D."/>
            <person name="Aanen D.K."/>
            <person name="Win J."/>
            <person name="Kamoun S."/>
            <person name="Bisseling T."/>
            <person name="Huang S."/>
        </authorList>
    </citation>
    <scope>NUCLEOTIDE SEQUENCE [LARGE SCALE GENOMIC DNA]</scope>
    <source>
        <strain evidence="3">DAOM197198w</strain>
    </source>
</reference>
<dbReference type="PANTHER" id="PTHR43628">
    <property type="entry name" value="ACTIVATOR OF C KINASE PROTEIN 1-RELATED"/>
    <property type="match status" value="1"/>
</dbReference>
<dbReference type="Gene3D" id="1.25.40.10">
    <property type="entry name" value="Tetratricopeptide repeat domain"/>
    <property type="match status" value="1"/>
</dbReference>
<feature type="region of interest" description="Disordered" evidence="1">
    <location>
        <begin position="1"/>
        <end position="25"/>
    </location>
</feature>
<dbReference type="PANTHER" id="PTHR43628:SF1">
    <property type="entry name" value="CHITIN SYNTHASE REGULATORY FACTOR 2-RELATED"/>
    <property type="match status" value="1"/>
</dbReference>
<dbReference type="AlphaFoldDB" id="A0A015JNB6"/>
<dbReference type="GO" id="GO:0010972">
    <property type="term" value="P:negative regulation of G2/M transition of mitotic cell cycle"/>
    <property type="evidence" value="ECO:0007669"/>
    <property type="project" value="TreeGrafter"/>
</dbReference>
<proteinExistence type="predicted"/>
<accession>A0A015JNB6</accession>
<dbReference type="InterPro" id="IPR011990">
    <property type="entry name" value="TPR-like_helical_dom_sf"/>
</dbReference>
<keyword evidence="3" id="KW-1185">Reference proteome</keyword>
<feature type="compositionally biased region" description="Low complexity" evidence="1">
    <location>
        <begin position="9"/>
        <end position="18"/>
    </location>
</feature>
<dbReference type="OrthoDB" id="2148946at2759"/>
<name>A0A015JNB6_RHIIW</name>
<dbReference type="InterPro" id="IPR006597">
    <property type="entry name" value="Sel1-like"/>
</dbReference>
<dbReference type="STRING" id="1432141.A0A015JNB6"/>
<dbReference type="GO" id="GO:0032153">
    <property type="term" value="C:cell division site"/>
    <property type="evidence" value="ECO:0007669"/>
    <property type="project" value="TreeGrafter"/>
</dbReference>
<organism evidence="2 3">
    <name type="scientific">Rhizophagus irregularis (strain DAOM 197198w)</name>
    <name type="common">Glomus intraradices</name>
    <dbReference type="NCBI Taxonomy" id="1432141"/>
    <lineage>
        <taxon>Eukaryota</taxon>
        <taxon>Fungi</taxon>
        <taxon>Fungi incertae sedis</taxon>
        <taxon>Mucoromycota</taxon>
        <taxon>Glomeromycotina</taxon>
        <taxon>Glomeromycetes</taxon>
        <taxon>Glomerales</taxon>
        <taxon>Glomeraceae</taxon>
        <taxon>Rhizophagus</taxon>
    </lineage>
</organism>
<dbReference type="Proteomes" id="UP000022910">
    <property type="component" value="Unassembled WGS sequence"/>
</dbReference>
<dbReference type="SMART" id="SM00671">
    <property type="entry name" value="SEL1"/>
    <property type="match status" value="3"/>
</dbReference>
<evidence type="ECO:0000313" key="3">
    <source>
        <dbReference type="Proteomes" id="UP000022910"/>
    </source>
</evidence>
<sequence>MKSIKRFFSPNSSTSPSDPSKKSSRIFLRSNSGSAILDLTKEKSKNNTLHLDTNVHQYRHHSAANSPISYNLSYNTTPTTTSNSPIDSDSFYNYRRQNIPLVQTLSNNKQISLPQINTAAAASSAIICQPPSSPITRQNQADEFIQQAIRFHEDNELEKATYYFKLAADKDSPLGLFLYGIALRHGWGCKSNPKLAVRYLQKAAESAVSDLHTTMAANPSIARHELVLAIYELGVCFRHGWGVPKNKHTAAYYFEIAANLGDPDAQNDLGFCYANGEGVKKDMKKAAKYYRLAAAQGSSMLGNSWIYKKKYDE</sequence>
<evidence type="ECO:0000256" key="1">
    <source>
        <dbReference type="SAM" id="MobiDB-lite"/>
    </source>
</evidence>
<dbReference type="InterPro" id="IPR052945">
    <property type="entry name" value="Mitotic_Regulator"/>
</dbReference>